<keyword evidence="1" id="KW-0328">Glycosyltransferase</keyword>
<dbReference type="CDD" id="cd00761">
    <property type="entry name" value="Glyco_tranf_GTA_type"/>
    <property type="match status" value="1"/>
</dbReference>
<dbReference type="AlphaFoldDB" id="A0A650EMI4"/>
<dbReference type="InterPro" id="IPR001173">
    <property type="entry name" value="Glyco_trans_2-like"/>
</dbReference>
<sequence length="323" mass="36758">MSPAISVLIPVYNAEKYLEACLNSLSNQTFTDFEIICLDDGSQDSSAKVMQAVARREPRLRIVTQSNAGVAVTRNRLLAEARGAYAAFVDADDWVEPDYLQSLYKEARRTGADITKCFFKEFDVTAGVFQKACCASRFYQMPGSSAAEKFLCGYYDSVVWGKLWRLDFLRKHKLSFLPGQVAEDLAFVTQGFCLADKITLVQKELYIYRKGVNGAITSSPENMAVGILRNLIHLRQVLEERRIWCAQIADKWVFTVVWGVCRFRKFPVADRAKHAELLRAAWCAAERSSFQCAGGSRLRWRLLMGLVRLCGWKSVFFWTKLFR</sequence>
<dbReference type="Gene3D" id="3.90.550.10">
    <property type="entry name" value="Spore Coat Polysaccharide Biosynthesis Protein SpsA, Chain A"/>
    <property type="match status" value="1"/>
</dbReference>
<gene>
    <name evidence="4" type="ORF">Elusimicrob2101_1260</name>
</gene>
<evidence type="ECO:0000313" key="4">
    <source>
        <dbReference type="EMBL" id="QGT50863.1"/>
    </source>
</evidence>
<protein>
    <recommendedName>
        <fullName evidence="3">Glycosyltransferase 2-like domain-containing protein</fullName>
    </recommendedName>
</protein>
<organism evidence="4">
    <name type="scientific">uncultured Elusimicrobia bacterium</name>
    <dbReference type="NCBI Taxonomy" id="699876"/>
    <lineage>
        <taxon>Bacteria</taxon>
        <taxon>Pseudomonadati</taxon>
        <taxon>Elusimicrobiota</taxon>
        <taxon>Elusimicrobia</taxon>
        <taxon>environmental samples</taxon>
    </lineage>
</organism>
<dbReference type="EMBL" id="MN577572">
    <property type="protein sequence ID" value="QGT50863.1"/>
    <property type="molecule type" value="Genomic_DNA"/>
</dbReference>
<dbReference type="InterPro" id="IPR029044">
    <property type="entry name" value="Nucleotide-diphossugar_trans"/>
</dbReference>
<evidence type="ECO:0000256" key="2">
    <source>
        <dbReference type="ARBA" id="ARBA00022679"/>
    </source>
</evidence>
<dbReference type="PANTHER" id="PTHR22916">
    <property type="entry name" value="GLYCOSYLTRANSFERASE"/>
    <property type="match status" value="1"/>
</dbReference>
<accession>A0A650EMI4</accession>
<evidence type="ECO:0000256" key="1">
    <source>
        <dbReference type="ARBA" id="ARBA00022676"/>
    </source>
</evidence>
<feature type="domain" description="Glycosyltransferase 2-like" evidence="3">
    <location>
        <begin position="6"/>
        <end position="123"/>
    </location>
</feature>
<evidence type="ECO:0000259" key="3">
    <source>
        <dbReference type="Pfam" id="PF00535"/>
    </source>
</evidence>
<name>A0A650EMI4_9BACT</name>
<dbReference type="GO" id="GO:0016758">
    <property type="term" value="F:hexosyltransferase activity"/>
    <property type="evidence" value="ECO:0007669"/>
    <property type="project" value="UniProtKB-ARBA"/>
</dbReference>
<dbReference type="Pfam" id="PF00535">
    <property type="entry name" value="Glycos_transf_2"/>
    <property type="match status" value="1"/>
</dbReference>
<dbReference type="SUPFAM" id="SSF53448">
    <property type="entry name" value="Nucleotide-diphospho-sugar transferases"/>
    <property type="match status" value="1"/>
</dbReference>
<proteinExistence type="predicted"/>
<keyword evidence="2" id="KW-0808">Transferase</keyword>
<reference evidence="4" key="1">
    <citation type="journal article" date="2020" name="J. ISSAAS">
        <title>Lactobacilli and other gastrointestinal microbiota of Peromyscus leucopus, reservoir host for agents of Lyme disease and other zoonoses in North America.</title>
        <authorList>
            <person name="Milovic A."/>
            <person name="Bassam K."/>
            <person name="Shao H."/>
            <person name="Chatzistamou I."/>
            <person name="Tufts D.M."/>
            <person name="Diuk-Wasser M."/>
            <person name="Barbour A.G."/>
        </authorList>
    </citation>
    <scope>NUCLEOTIDE SEQUENCE</scope>
    <source>
        <strain evidence="4">LL30</strain>
    </source>
</reference>
<dbReference type="PANTHER" id="PTHR22916:SF51">
    <property type="entry name" value="GLYCOSYLTRANSFERASE EPSH-RELATED"/>
    <property type="match status" value="1"/>
</dbReference>